<dbReference type="Proteomes" id="UP001208771">
    <property type="component" value="Unassembled WGS sequence"/>
</dbReference>
<dbReference type="SUPFAM" id="SSF52540">
    <property type="entry name" value="P-loop containing nucleoside triphosphate hydrolases"/>
    <property type="match status" value="1"/>
</dbReference>
<accession>A0AAE3N3R6</accession>
<comment type="caution">
    <text evidence="5">The sequence shown here is derived from an EMBL/GenBank/DDBJ whole genome shotgun (WGS) entry which is preliminary data.</text>
</comment>
<dbReference type="RefSeq" id="WP_306411758.1">
    <property type="nucleotide sequence ID" value="NZ_JANFPI010000004.1"/>
</dbReference>
<evidence type="ECO:0000256" key="3">
    <source>
        <dbReference type="ARBA" id="ARBA00022840"/>
    </source>
</evidence>
<dbReference type="GO" id="GO:0016887">
    <property type="term" value="F:ATP hydrolysis activity"/>
    <property type="evidence" value="ECO:0007669"/>
    <property type="project" value="InterPro"/>
</dbReference>
<dbReference type="InterPro" id="IPR032823">
    <property type="entry name" value="BCA_ABC_TP_C"/>
</dbReference>
<feature type="domain" description="ABC transporter" evidence="4">
    <location>
        <begin position="7"/>
        <end position="247"/>
    </location>
</feature>
<dbReference type="Gene3D" id="3.40.50.300">
    <property type="entry name" value="P-loop containing nucleotide triphosphate hydrolases"/>
    <property type="match status" value="1"/>
</dbReference>
<dbReference type="InterPro" id="IPR003593">
    <property type="entry name" value="AAA+_ATPase"/>
</dbReference>
<dbReference type="Pfam" id="PF00005">
    <property type="entry name" value="ABC_tran"/>
    <property type="match status" value="1"/>
</dbReference>
<dbReference type="AlphaFoldDB" id="A0AAE3N3R6"/>
<evidence type="ECO:0000256" key="2">
    <source>
        <dbReference type="ARBA" id="ARBA00022741"/>
    </source>
</evidence>
<keyword evidence="1" id="KW-0813">Transport</keyword>
<dbReference type="GO" id="GO:0005886">
    <property type="term" value="C:plasma membrane"/>
    <property type="evidence" value="ECO:0007669"/>
    <property type="project" value="TreeGrafter"/>
</dbReference>
<sequence length="248" mass="26821">MAAVTILETKGLSRHFGGLKAVQNVDFEIRQGEIRALIGPNGAGKTTFVSLLSGRIPVSSGTISFMGSDITAKPAFRRVREGIAYTFQITSIYPNLSVYENAALAAQSALQRHRGFLSRIDRKALDADALAALERVGLIERREVIAGNLSYGHQRLLEVAMGLALKPKLLILDEPTQGLSDGEIENFCGLVKEIAKTATVLLIEHNMPVVMQLADRITVLNHGEILTSGTPEEIRADRTVQEAYLGGG</sequence>
<dbReference type="InterPro" id="IPR027417">
    <property type="entry name" value="P-loop_NTPase"/>
</dbReference>
<evidence type="ECO:0000313" key="5">
    <source>
        <dbReference type="EMBL" id="MCX8997967.1"/>
    </source>
</evidence>
<keyword evidence="3 5" id="KW-0067">ATP-binding</keyword>
<gene>
    <name evidence="5" type="ORF">NOF55_12725</name>
</gene>
<dbReference type="CDD" id="cd03219">
    <property type="entry name" value="ABC_Mj1267_LivG_branched"/>
    <property type="match status" value="1"/>
</dbReference>
<reference evidence="5" key="1">
    <citation type="submission" date="2022-07" db="EMBL/GenBank/DDBJ databases">
        <title>Ectorhizobium quercum gen.nov., sp. nov.</title>
        <authorList>
            <person name="Ma T."/>
            <person name="Li Y."/>
        </authorList>
    </citation>
    <scope>NUCLEOTIDE SEQUENCE</scope>
    <source>
        <strain evidence="5">BDR2-2</strain>
    </source>
</reference>
<dbReference type="PANTHER" id="PTHR45772">
    <property type="entry name" value="CONSERVED COMPONENT OF ABC TRANSPORTER FOR NATURAL AMINO ACIDS-RELATED"/>
    <property type="match status" value="1"/>
</dbReference>
<keyword evidence="6" id="KW-1185">Reference proteome</keyword>
<dbReference type="InterPro" id="IPR003439">
    <property type="entry name" value="ABC_transporter-like_ATP-bd"/>
</dbReference>
<evidence type="ECO:0000313" key="6">
    <source>
        <dbReference type="Proteomes" id="UP001208771"/>
    </source>
</evidence>
<dbReference type="Pfam" id="PF12399">
    <property type="entry name" value="BCA_ABC_TP_C"/>
    <property type="match status" value="1"/>
</dbReference>
<proteinExistence type="predicted"/>
<dbReference type="PROSITE" id="PS50893">
    <property type="entry name" value="ABC_TRANSPORTER_2"/>
    <property type="match status" value="1"/>
</dbReference>
<organism evidence="5 6">
    <name type="scientific">Ectorhizobium quercum</name>
    <dbReference type="NCBI Taxonomy" id="2965071"/>
    <lineage>
        <taxon>Bacteria</taxon>
        <taxon>Pseudomonadati</taxon>
        <taxon>Pseudomonadota</taxon>
        <taxon>Alphaproteobacteria</taxon>
        <taxon>Hyphomicrobiales</taxon>
        <taxon>Rhizobiaceae</taxon>
        <taxon>Ectorhizobium</taxon>
    </lineage>
</organism>
<dbReference type="InterPro" id="IPR051120">
    <property type="entry name" value="ABC_AA/LPS_Transport"/>
</dbReference>
<dbReference type="SMART" id="SM00382">
    <property type="entry name" value="AAA"/>
    <property type="match status" value="1"/>
</dbReference>
<dbReference type="GO" id="GO:0005524">
    <property type="term" value="F:ATP binding"/>
    <property type="evidence" value="ECO:0007669"/>
    <property type="project" value="UniProtKB-KW"/>
</dbReference>
<dbReference type="EMBL" id="JANFPI010000004">
    <property type="protein sequence ID" value="MCX8997967.1"/>
    <property type="molecule type" value="Genomic_DNA"/>
</dbReference>
<evidence type="ECO:0000259" key="4">
    <source>
        <dbReference type="PROSITE" id="PS50893"/>
    </source>
</evidence>
<evidence type="ECO:0000256" key="1">
    <source>
        <dbReference type="ARBA" id="ARBA00022448"/>
    </source>
</evidence>
<protein>
    <submittedName>
        <fullName evidence="5">ABC transporter ATP-binding protein</fullName>
    </submittedName>
</protein>
<dbReference type="PANTHER" id="PTHR45772:SF9">
    <property type="entry name" value="CONSERVED COMPONENT OF ABC TRANSPORTER FOR NATURAL AMINO ACIDS"/>
    <property type="match status" value="1"/>
</dbReference>
<name>A0AAE3N3R6_9HYPH</name>
<keyword evidence="2" id="KW-0547">Nucleotide-binding</keyword>